<dbReference type="PIRSF" id="PIRSF027081">
    <property type="entry name" value="RNase_P/MRP_p29_subunit"/>
    <property type="match status" value="1"/>
</dbReference>
<dbReference type="InterPro" id="IPR023534">
    <property type="entry name" value="Rof/RNase_P-like"/>
</dbReference>
<evidence type="ECO:0000256" key="2">
    <source>
        <dbReference type="ARBA" id="ARBA00004604"/>
    </source>
</evidence>
<evidence type="ECO:0000256" key="3">
    <source>
        <dbReference type="ARBA" id="ARBA00006181"/>
    </source>
</evidence>
<keyword evidence="7 9" id="KW-0539">Nucleus</keyword>
<dbReference type="EMBL" id="JAODUO010000311">
    <property type="protein sequence ID" value="KAK2183451.1"/>
    <property type="molecule type" value="Genomic_DNA"/>
</dbReference>
<dbReference type="InterPro" id="IPR002730">
    <property type="entry name" value="Rpp29/RNP1"/>
</dbReference>
<evidence type="ECO:0000256" key="9">
    <source>
        <dbReference type="PIRNR" id="PIRNR027081"/>
    </source>
</evidence>
<evidence type="ECO:0000256" key="7">
    <source>
        <dbReference type="ARBA" id="ARBA00023242"/>
    </source>
</evidence>
<gene>
    <name evidence="10" type="ORF">NP493_312g07000</name>
</gene>
<sequence>MPKKKSVDRLIGQFLQKRLDKKRQNEGIAENLKFCVEPLEVSGKKRKKFQLTRAKRKTLTARERRELKLFEIPPEQQRYDMYTPLHELWDNYICDLLKLDKATERSNPTLEERLLKADYHGSIITVTRAKCPSLVGASGIVLQETKNTLKIITKDDRLKTIPKQNTVFTIDIAGHVITIYGNNFRYKTTDRSSRRFRTRHTIDM</sequence>
<evidence type="ECO:0000313" key="10">
    <source>
        <dbReference type="EMBL" id="KAK2183451.1"/>
    </source>
</evidence>
<dbReference type="GO" id="GO:0033204">
    <property type="term" value="F:ribonuclease P RNA binding"/>
    <property type="evidence" value="ECO:0007669"/>
    <property type="project" value="InterPro"/>
</dbReference>
<keyword evidence="5" id="KW-0597">Phosphoprotein</keyword>
<comment type="subcellular location">
    <subcellularLocation>
        <location evidence="2 9">Nucleus</location>
        <location evidence="2 9">Nucleolus</location>
    </subcellularLocation>
</comment>
<keyword evidence="11" id="KW-1185">Reference proteome</keyword>
<keyword evidence="6 9" id="KW-0819">tRNA processing</keyword>
<reference evidence="10" key="1">
    <citation type="journal article" date="2023" name="Mol. Biol. Evol.">
        <title>Third-Generation Sequencing Reveals the Adaptive Role of the Epigenome in Three Deep-Sea Polychaetes.</title>
        <authorList>
            <person name="Perez M."/>
            <person name="Aroh O."/>
            <person name="Sun Y."/>
            <person name="Lan Y."/>
            <person name="Juniper S.K."/>
            <person name="Young C.R."/>
            <person name="Angers B."/>
            <person name="Qian P.Y."/>
        </authorList>
    </citation>
    <scope>NUCLEOTIDE SEQUENCE</scope>
    <source>
        <strain evidence="10">R07B-5</strain>
    </source>
</reference>
<dbReference type="GO" id="GO:0001682">
    <property type="term" value="P:tRNA 5'-leader removal"/>
    <property type="evidence" value="ECO:0007669"/>
    <property type="project" value="InterPro"/>
</dbReference>
<organism evidence="10 11">
    <name type="scientific">Ridgeia piscesae</name>
    <name type="common">Tubeworm</name>
    <dbReference type="NCBI Taxonomy" id="27915"/>
    <lineage>
        <taxon>Eukaryota</taxon>
        <taxon>Metazoa</taxon>
        <taxon>Spiralia</taxon>
        <taxon>Lophotrochozoa</taxon>
        <taxon>Annelida</taxon>
        <taxon>Polychaeta</taxon>
        <taxon>Sedentaria</taxon>
        <taxon>Canalipalpata</taxon>
        <taxon>Sabellida</taxon>
        <taxon>Siboglinidae</taxon>
        <taxon>Ridgeia</taxon>
    </lineage>
</organism>
<comment type="caution">
    <text evidence="10">The sequence shown here is derived from an EMBL/GenBank/DDBJ whole genome shotgun (WGS) entry which is preliminary data.</text>
</comment>
<dbReference type="GO" id="GO:0000172">
    <property type="term" value="C:ribonuclease MRP complex"/>
    <property type="evidence" value="ECO:0007669"/>
    <property type="project" value="InterPro"/>
</dbReference>
<evidence type="ECO:0000256" key="8">
    <source>
        <dbReference type="ARBA" id="ARBA00046486"/>
    </source>
</evidence>
<dbReference type="AlphaFoldDB" id="A0AAD9L5F1"/>
<comment type="subunit">
    <text evidence="8">Component of nuclear RNase P and RNase MRP ribonucleoproteins. RNase P consists of a catalytic RNA moiety and 10 different protein chains; POP1, POP4, POP5, POP7, RPP14, RPP21, RPP25, RPP30, RPP38 and RPP40. Within the RNase P complex, POP1, POP7 and RPP25 form the 'finger' subcomplex, POP5, RPP14, RPP40 and homodimeric RPP30 form the 'palm' subcomplex, and RPP21, POP4 and RPP38 form the 'wrist' subcomplex. All subunits of the RNase P complex interact with the catalytic RNA. Several subunits of RNase P are also part of the RNase MRP complex. RNase MRP consists of a catalytic RNA moiety and about 8 protein subunits; POP1, POP7, RPP25, RPP30, RPP38, RPP40 and possibly also POP4 and POP5.</text>
</comment>
<dbReference type="Gene3D" id="2.30.30.210">
    <property type="entry name" value="Ribonuclease P/MRP, subunit p29"/>
    <property type="match status" value="1"/>
</dbReference>
<proteinExistence type="inferred from homology"/>
<dbReference type="Proteomes" id="UP001209878">
    <property type="component" value="Unassembled WGS sequence"/>
</dbReference>
<dbReference type="FunFam" id="2.30.30.210:FF:000001">
    <property type="entry name" value="Ribonuclease P protein subunit p29"/>
    <property type="match status" value="1"/>
</dbReference>
<dbReference type="GO" id="GO:0005730">
    <property type="term" value="C:nucleolus"/>
    <property type="evidence" value="ECO:0007669"/>
    <property type="project" value="UniProtKB-SubCell"/>
</dbReference>
<dbReference type="PANTHER" id="PTHR13348">
    <property type="entry name" value="RIBONUCLEASE P SUBUNIT P29"/>
    <property type="match status" value="1"/>
</dbReference>
<dbReference type="GO" id="GO:0006364">
    <property type="term" value="P:rRNA processing"/>
    <property type="evidence" value="ECO:0007669"/>
    <property type="project" value="TreeGrafter"/>
</dbReference>
<dbReference type="Pfam" id="PF01868">
    <property type="entry name" value="RNase_P-MRP_p29"/>
    <property type="match status" value="1"/>
</dbReference>
<accession>A0AAD9L5F1</accession>
<dbReference type="SUPFAM" id="SSF101744">
    <property type="entry name" value="Rof/RNase P subunit-like"/>
    <property type="match status" value="1"/>
</dbReference>
<name>A0AAD9L5F1_RIDPI</name>
<dbReference type="GO" id="GO:0030677">
    <property type="term" value="C:ribonuclease P complex"/>
    <property type="evidence" value="ECO:0007669"/>
    <property type="project" value="UniProtKB-UniRule"/>
</dbReference>
<dbReference type="InterPro" id="IPR016848">
    <property type="entry name" value="RNase_P/MRP_Rpp29-subunit"/>
</dbReference>
<evidence type="ECO:0000256" key="1">
    <source>
        <dbReference type="ARBA" id="ARBA00002435"/>
    </source>
</evidence>
<comment type="function">
    <text evidence="1 9">Component of ribonuclease P, a ribonucleoprotein complex that generates mature tRNA molecules by cleaving their 5'-ends.</text>
</comment>
<protein>
    <recommendedName>
        <fullName evidence="4 9">Ribonuclease P protein subunit p29</fullName>
    </recommendedName>
</protein>
<dbReference type="SMART" id="SM00538">
    <property type="entry name" value="POP4"/>
    <property type="match status" value="1"/>
</dbReference>
<evidence type="ECO:0000256" key="6">
    <source>
        <dbReference type="ARBA" id="ARBA00022694"/>
    </source>
</evidence>
<evidence type="ECO:0000313" key="11">
    <source>
        <dbReference type="Proteomes" id="UP001209878"/>
    </source>
</evidence>
<evidence type="ECO:0000256" key="4">
    <source>
        <dbReference type="ARBA" id="ARBA00016225"/>
    </source>
</evidence>
<dbReference type="InterPro" id="IPR036980">
    <property type="entry name" value="RNase_P/MRP_Rpp29_sf"/>
</dbReference>
<dbReference type="PANTHER" id="PTHR13348:SF0">
    <property type="entry name" value="RIBONUCLEASE P PROTEIN SUBUNIT P29"/>
    <property type="match status" value="1"/>
</dbReference>
<evidence type="ECO:0000256" key="5">
    <source>
        <dbReference type="ARBA" id="ARBA00022553"/>
    </source>
</evidence>
<comment type="similarity">
    <text evidence="3">Belongs to the eukaryotic/archaeal RNase P protein component 1 family.</text>
</comment>